<evidence type="ECO:0000256" key="1">
    <source>
        <dbReference type="SAM" id="SignalP"/>
    </source>
</evidence>
<evidence type="ECO:0000313" key="2">
    <source>
        <dbReference type="EMBL" id="MTW13597.1"/>
    </source>
</evidence>
<keyword evidence="1" id="KW-0732">Signal</keyword>
<protein>
    <submittedName>
        <fullName evidence="2">Uncharacterized protein</fullName>
    </submittedName>
</protein>
<proteinExistence type="predicted"/>
<dbReference type="EMBL" id="WNKX01000024">
    <property type="protein sequence ID" value="MTW13597.1"/>
    <property type="molecule type" value="Genomic_DNA"/>
</dbReference>
<gene>
    <name evidence="2" type="ORF">GM658_23580</name>
</gene>
<accession>A0A6L6QNX8</accession>
<dbReference type="Proteomes" id="UP000472320">
    <property type="component" value="Unassembled WGS sequence"/>
</dbReference>
<dbReference type="RefSeq" id="WP_155456508.1">
    <property type="nucleotide sequence ID" value="NZ_WNKX01000024.1"/>
</dbReference>
<comment type="caution">
    <text evidence="2">The sequence shown here is derived from an EMBL/GenBank/DDBJ whole genome shotgun (WGS) entry which is preliminary data.</text>
</comment>
<dbReference type="AlphaFoldDB" id="A0A6L6QNX8"/>
<evidence type="ECO:0000313" key="3">
    <source>
        <dbReference type="Proteomes" id="UP000472320"/>
    </source>
</evidence>
<feature type="signal peptide" evidence="1">
    <location>
        <begin position="1"/>
        <end position="21"/>
    </location>
</feature>
<feature type="chain" id="PRO_5026756828" evidence="1">
    <location>
        <begin position="22"/>
        <end position="144"/>
    </location>
</feature>
<keyword evidence="3" id="KW-1185">Reference proteome</keyword>
<reference evidence="2 3" key="1">
    <citation type="submission" date="2019-11" db="EMBL/GenBank/DDBJ databases">
        <title>Type strains purchased from KCTC, JCM and DSMZ.</title>
        <authorList>
            <person name="Lu H."/>
        </authorList>
    </citation>
    <scope>NUCLEOTIDE SEQUENCE [LARGE SCALE GENOMIC DNA]</scope>
    <source>
        <strain evidence="2 3">JCM 31587</strain>
    </source>
</reference>
<name>A0A6L6QNX8_9BURK</name>
<sequence>MNKSCLLLGAASMAFAIPALAQQAPEAMPAVIVSHEMPLTAACPNGISDLQERLSKAAWQIDTPAEVMVKFTLKGEQLSDLQTRASYWEFRDPVRMAVRRLHCRTPDQAAYTVQFRVVFRYDDDDDKGTTASIGPALSPALVGR</sequence>
<organism evidence="2 3">
    <name type="scientific">Massilia eburnea</name>
    <dbReference type="NCBI Taxonomy" id="1776165"/>
    <lineage>
        <taxon>Bacteria</taxon>
        <taxon>Pseudomonadati</taxon>
        <taxon>Pseudomonadota</taxon>
        <taxon>Betaproteobacteria</taxon>
        <taxon>Burkholderiales</taxon>
        <taxon>Oxalobacteraceae</taxon>
        <taxon>Telluria group</taxon>
        <taxon>Massilia</taxon>
    </lineage>
</organism>